<evidence type="ECO:0000313" key="1">
    <source>
        <dbReference type="EMBL" id="GGD32247.1"/>
    </source>
</evidence>
<keyword evidence="2" id="KW-1185">Reference proteome</keyword>
<dbReference type="Gene3D" id="1.25.40.10">
    <property type="entry name" value="Tetratricopeptide repeat domain"/>
    <property type="match status" value="1"/>
</dbReference>
<evidence type="ECO:0000313" key="2">
    <source>
        <dbReference type="Proteomes" id="UP000613160"/>
    </source>
</evidence>
<dbReference type="Pfam" id="PF06041">
    <property type="entry name" value="DUF924"/>
    <property type="match status" value="1"/>
</dbReference>
<dbReference type="AlphaFoldDB" id="A0A917DDW2"/>
<dbReference type="InterPro" id="IPR011990">
    <property type="entry name" value="TPR-like_helical_dom_sf"/>
</dbReference>
<accession>A0A917DDW2</accession>
<dbReference type="InterPro" id="IPR010323">
    <property type="entry name" value="DUF924"/>
</dbReference>
<reference evidence="1" key="1">
    <citation type="journal article" date="2014" name="Int. J. Syst. Evol. Microbiol.">
        <title>Complete genome sequence of Corynebacterium casei LMG S-19264T (=DSM 44701T), isolated from a smear-ripened cheese.</title>
        <authorList>
            <consortium name="US DOE Joint Genome Institute (JGI-PGF)"/>
            <person name="Walter F."/>
            <person name="Albersmeier A."/>
            <person name="Kalinowski J."/>
            <person name="Ruckert C."/>
        </authorList>
    </citation>
    <scope>NUCLEOTIDE SEQUENCE</scope>
    <source>
        <strain evidence="1">CGMCC 1.15493</strain>
    </source>
</reference>
<dbReference type="EMBL" id="BMJJ01000010">
    <property type="protein sequence ID" value="GGD32247.1"/>
    <property type="molecule type" value="Genomic_DNA"/>
</dbReference>
<dbReference type="Proteomes" id="UP000613160">
    <property type="component" value="Unassembled WGS sequence"/>
</dbReference>
<comment type="caution">
    <text evidence="1">The sequence shown here is derived from an EMBL/GenBank/DDBJ whole genome shotgun (WGS) entry which is preliminary data.</text>
</comment>
<organism evidence="1 2">
    <name type="scientific">Aureimonas glaciei</name>
    <dbReference type="NCBI Taxonomy" id="1776957"/>
    <lineage>
        <taxon>Bacteria</taxon>
        <taxon>Pseudomonadati</taxon>
        <taxon>Pseudomonadota</taxon>
        <taxon>Alphaproteobacteria</taxon>
        <taxon>Hyphomicrobiales</taxon>
        <taxon>Aurantimonadaceae</taxon>
        <taxon>Aureimonas</taxon>
    </lineage>
</organism>
<dbReference type="SUPFAM" id="SSF48452">
    <property type="entry name" value="TPR-like"/>
    <property type="match status" value="1"/>
</dbReference>
<proteinExistence type="predicted"/>
<dbReference type="RefSeq" id="WP_188853908.1">
    <property type="nucleotide sequence ID" value="NZ_BMJJ01000010.1"/>
</dbReference>
<evidence type="ECO:0008006" key="3">
    <source>
        <dbReference type="Google" id="ProtNLM"/>
    </source>
</evidence>
<protein>
    <recommendedName>
        <fullName evidence="3">DUF924 domain-containing protein</fullName>
    </recommendedName>
</protein>
<name>A0A917DDW2_9HYPH</name>
<reference evidence="1" key="2">
    <citation type="submission" date="2020-09" db="EMBL/GenBank/DDBJ databases">
        <authorList>
            <person name="Sun Q."/>
            <person name="Zhou Y."/>
        </authorList>
    </citation>
    <scope>NUCLEOTIDE SEQUENCE</scope>
    <source>
        <strain evidence="1">CGMCC 1.15493</strain>
    </source>
</reference>
<dbReference type="Gene3D" id="1.20.58.320">
    <property type="entry name" value="TPR-like"/>
    <property type="match status" value="1"/>
</dbReference>
<sequence length="189" mass="21563">MSDTFTDPQTIIDFWREAGPDRWFTPDPDFDSLTRQRFIDLYERAALGELDSWTEEPNGALALVILLDQFPRNMFRGHPRMYATDAKALQLAREALARGDHWRVGDDINQFFVMPLMHAEDLAEQDACVALMTEVDPENLSFALEHRETIQRFGRFPHRNVILGRPSRADEVRFLADGADAAGAHSTNS</sequence>
<gene>
    <name evidence="1" type="ORF">GCM10011335_39150</name>
</gene>